<dbReference type="Proteomes" id="UP000183315">
    <property type="component" value="Unassembled WGS sequence"/>
</dbReference>
<dbReference type="SUPFAM" id="SSF53335">
    <property type="entry name" value="S-adenosyl-L-methionine-dependent methyltransferases"/>
    <property type="match status" value="1"/>
</dbReference>
<accession>A0A1H7A014</accession>
<name>A0A1H7A014_9MICO</name>
<evidence type="ECO:0000256" key="4">
    <source>
        <dbReference type="ARBA" id="ARBA00022679"/>
    </source>
</evidence>
<comment type="function">
    <text evidence="6">Specifically methylates the N7 position of a guanine in 16S rRNA.</text>
</comment>
<dbReference type="HAMAP" id="MF_00074">
    <property type="entry name" value="16SrRNA_methyltr_G"/>
    <property type="match status" value="1"/>
</dbReference>
<evidence type="ECO:0000256" key="1">
    <source>
        <dbReference type="ARBA" id="ARBA00022490"/>
    </source>
</evidence>
<dbReference type="Pfam" id="PF02527">
    <property type="entry name" value="GidB"/>
    <property type="match status" value="1"/>
</dbReference>
<evidence type="ECO:0000313" key="8">
    <source>
        <dbReference type="Proteomes" id="UP000183315"/>
    </source>
</evidence>
<keyword evidence="3 6" id="KW-0489">Methyltransferase</keyword>
<feature type="binding site" evidence="6">
    <location>
        <begin position="128"/>
        <end position="129"/>
    </location>
    <ligand>
        <name>S-adenosyl-L-methionine</name>
        <dbReference type="ChEBI" id="CHEBI:59789"/>
    </ligand>
</feature>
<dbReference type="RefSeq" id="WP_042214781.1">
    <property type="nucleotide sequence ID" value="NZ_BBLU01000007.1"/>
</dbReference>
<dbReference type="EMBL" id="FNZI01000005">
    <property type="protein sequence ID" value="SEJ57774.1"/>
    <property type="molecule type" value="Genomic_DNA"/>
</dbReference>
<dbReference type="PANTHER" id="PTHR31760:SF0">
    <property type="entry name" value="S-ADENOSYL-L-METHIONINE-DEPENDENT METHYLTRANSFERASES SUPERFAMILY PROTEIN"/>
    <property type="match status" value="1"/>
</dbReference>
<evidence type="ECO:0000256" key="5">
    <source>
        <dbReference type="ARBA" id="ARBA00022691"/>
    </source>
</evidence>
<protein>
    <recommendedName>
        <fullName evidence="6">Ribosomal RNA small subunit methyltransferase G</fullName>
        <ecNumber evidence="6">2.1.1.-</ecNumber>
    </recommendedName>
    <alternativeName>
        <fullName evidence="6">16S rRNA 7-methylguanosine methyltransferase</fullName>
        <shortName evidence="6">16S rRNA m7G methyltransferase</shortName>
    </alternativeName>
</protein>
<dbReference type="InterPro" id="IPR003682">
    <property type="entry name" value="rRNA_ssu_MeTfrase_G"/>
</dbReference>
<comment type="caution">
    <text evidence="6">Lacks conserved residue(s) required for the propagation of feature annotation.</text>
</comment>
<dbReference type="OrthoDB" id="9808773at2"/>
<proteinExistence type="inferred from homology"/>
<evidence type="ECO:0000256" key="2">
    <source>
        <dbReference type="ARBA" id="ARBA00022552"/>
    </source>
</evidence>
<gene>
    <name evidence="6" type="primary">rsmG</name>
    <name evidence="7" type="ORF">SAMN05421637_2271</name>
</gene>
<evidence type="ECO:0000256" key="6">
    <source>
        <dbReference type="HAMAP-Rule" id="MF_00074"/>
    </source>
</evidence>
<dbReference type="Gene3D" id="3.40.50.150">
    <property type="entry name" value="Vaccinia Virus protein VP39"/>
    <property type="match status" value="1"/>
</dbReference>
<dbReference type="PANTHER" id="PTHR31760">
    <property type="entry name" value="S-ADENOSYL-L-METHIONINE-DEPENDENT METHYLTRANSFERASES SUPERFAMILY PROTEIN"/>
    <property type="match status" value="1"/>
</dbReference>
<comment type="subcellular location">
    <subcellularLocation>
        <location evidence="6">Cytoplasm</location>
    </subcellularLocation>
</comment>
<dbReference type="InterPro" id="IPR029063">
    <property type="entry name" value="SAM-dependent_MTases_sf"/>
</dbReference>
<dbReference type="STRING" id="1043493.SAMN05421637_2271"/>
<evidence type="ECO:0000256" key="3">
    <source>
        <dbReference type="ARBA" id="ARBA00022603"/>
    </source>
</evidence>
<dbReference type="EC" id="2.1.1.-" evidence="6"/>
<organism evidence="7 8">
    <name type="scientific">Demequina mangrovi</name>
    <dbReference type="NCBI Taxonomy" id="1043493"/>
    <lineage>
        <taxon>Bacteria</taxon>
        <taxon>Bacillati</taxon>
        <taxon>Actinomycetota</taxon>
        <taxon>Actinomycetes</taxon>
        <taxon>Micrococcales</taxon>
        <taxon>Demequinaceae</taxon>
        <taxon>Demequina</taxon>
    </lineage>
</organism>
<dbReference type="GO" id="GO:0005829">
    <property type="term" value="C:cytosol"/>
    <property type="evidence" value="ECO:0007669"/>
    <property type="project" value="TreeGrafter"/>
</dbReference>
<dbReference type="AlphaFoldDB" id="A0A1H7A014"/>
<dbReference type="eggNOG" id="COG0357">
    <property type="taxonomic scope" value="Bacteria"/>
</dbReference>
<feature type="binding site" evidence="6">
    <location>
        <position position="82"/>
    </location>
    <ligand>
        <name>S-adenosyl-L-methionine</name>
        <dbReference type="ChEBI" id="CHEBI:59789"/>
    </ligand>
</feature>
<dbReference type="GO" id="GO:0070043">
    <property type="term" value="F:rRNA (guanine-N7-)-methyltransferase activity"/>
    <property type="evidence" value="ECO:0007669"/>
    <property type="project" value="UniProtKB-UniRule"/>
</dbReference>
<keyword evidence="5 6" id="KW-0949">S-adenosyl-L-methionine</keyword>
<feature type="binding site" evidence="6">
    <location>
        <position position="77"/>
    </location>
    <ligand>
        <name>S-adenosyl-L-methionine</name>
        <dbReference type="ChEBI" id="CHEBI:59789"/>
    </ligand>
</feature>
<reference evidence="8" key="1">
    <citation type="submission" date="2016-10" db="EMBL/GenBank/DDBJ databases">
        <authorList>
            <person name="Varghese N."/>
        </authorList>
    </citation>
    <scope>NUCLEOTIDE SEQUENCE [LARGE SCALE GENOMIC DNA]</scope>
    <source>
        <strain evidence="8">DSM 24868</strain>
    </source>
</reference>
<evidence type="ECO:0000313" key="7">
    <source>
        <dbReference type="EMBL" id="SEJ57774.1"/>
    </source>
</evidence>
<keyword evidence="2 6" id="KW-0698">rRNA processing</keyword>
<dbReference type="NCBIfam" id="TIGR00138">
    <property type="entry name" value="rsmG_gidB"/>
    <property type="match status" value="1"/>
</dbReference>
<keyword evidence="4 6" id="KW-0808">Transferase</keyword>
<sequence length="213" mass="23289">MTEANLSDDPLHGSADVREYFGDTYPRVLAFAEMLAEQGVERGLIGPREVARLWERHILNSAALLPYLGEGRVADVGSGAGLPGLVLAAMDPQRDYVLVEPMERRTQWLFEAARECGIDNAIVVRGRAEEVAESVEVEVVTARAVAAIDKLVKWCTPLLSEGGRMVLLKGRSAPDELERAKYTLRKHRFTGEVHRAGTVPGVEATTVVVLSRA</sequence>
<comment type="similarity">
    <text evidence="6">Belongs to the methyltransferase superfamily. RNA methyltransferase RsmG family.</text>
</comment>
<keyword evidence="8" id="KW-1185">Reference proteome</keyword>
<keyword evidence="1 6" id="KW-0963">Cytoplasm</keyword>
<feature type="binding site" evidence="6">
    <location>
        <position position="143"/>
    </location>
    <ligand>
        <name>S-adenosyl-L-methionine</name>
        <dbReference type="ChEBI" id="CHEBI:59789"/>
    </ligand>
</feature>